<gene>
    <name evidence="2" type="ORF">GCM10020221_00070</name>
</gene>
<dbReference type="InterPro" id="IPR022742">
    <property type="entry name" value="Hydrolase_4"/>
</dbReference>
<dbReference type="EMBL" id="BAAAXZ010000001">
    <property type="protein sequence ID" value="GAA2907938.1"/>
    <property type="molecule type" value="Genomic_DNA"/>
</dbReference>
<dbReference type="PANTHER" id="PTHR11614">
    <property type="entry name" value="PHOSPHOLIPASE-RELATED"/>
    <property type="match status" value="1"/>
</dbReference>
<evidence type="ECO:0000313" key="2">
    <source>
        <dbReference type="EMBL" id="GAA2907938.1"/>
    </source>
</evidence>
<comment type="caution">
    <text evidence="2">The sequence shown here is derived from an EMBL/GenBank/DDBJ whole genome shotgun (WGS) entry which is preliminary data.</text>
</comment>
<dbReference type="PIRSF" id="PIRSF037442">
    <property type="entry name" value="UCP037442_abhydr"/>
    <property type="match status" value="1"/>
</dbReference>
<reference evidence="3" key="1">
    <citation type="journal article" date="2019" name="Int. J. Syst. Evol. Microbiol.">
        <title>The Global Catalogue of Microorganisms (GCM) 10K type strain sequencing project: providing services to taxonomists for standard genome sequencing and annotation.</title>
        <authorList>
            <consortium name="The Broad Institute Genomics Platform"/>
            <consortium name="The Broad Institute Genome Sequencing Center for Infectious Disease"/>
            <person name="Wu L."/>
            <person name="Ma J."/>
        </authorList>
    </citation>
    <scope>NUCLEOTIDE SEQUENCE [LARGE SCALE GENOMIC DNA]</scope>
    <source>
        <strain evidence="3">JCM 4087</strain>
    </source>
</reference>
<dbReference type="InterPro" id="IPR017208">
    <property type="entry name" value="UCP037442_abhydr"/>
</dbReference>
<feature type="domain" description="Serine aminopeptidase S33" evidence="1">
    <location>
        <begin position="27"/>
        <end position="137"/>
    </location>
</feature>
<dbReference type="RefSeq" id="WP_344960249.1">
    <property type="nucleotide sequence ID" value="NZ_BAAAXZ010000001.1"/>
</dbReference>
<dbReference type="InterPro" id="IPR029058">
    <property type="entry name" value="AB_hydrolase_fold"/>
</dbReference>
<keyword evidence="3" id="KW-1185">Reference proteome</keyword>
<evidence type="ECO:0000313" key="3">
    <source>
        <dbReference type="Proteomes" id="UP001501102"/>
    </source>
</evidence>
<keyword evidence="2" id="KW-0378">Hydrolase</keyword>
<organism evidence="2 3">
    <name type="scientific">Streptomyces thioluteus</name>
    <dbReference type="NCBI Taxonomy" id="66431"/>
    <lineage>
        <taxon>Bacteria</taxon>
        <taxon>Bacillati</taxon>
        <taxon>Actinomycetota</taxon>
        <taxon>Actinomycetes</taxon>
        <taxon>Kitasatosporales</taxon>
        <taxon>Streptomycetaceae</taxon>
        <taxon>Streptomyces</taxon>
    </lineage>
</organism>
<sequence length="284" mass="30497">MTMATLAVPVPDRSAVLTTRVALPDGEPSGVVVMWPALGVKADYYETFCTELTHTGFAVVCTDLRGQGASSPRIDRSSRHGYHELATRDWPAVLAAVREEFGGIPCFTLGHSLGGQVSLLHAAFAPATIDGVVLVAAGSVDYRAFPGLHGPKVFASTHVTAAVSTVFGYWPGDVLGFAGRQSGVLMRDWARICRTGRFEPSGADVDYEMLLAKLNLPVLAVSVEGDDMAPATAVDRLCAKVPSTELTRHHHEAHADLRLDHFRWVRHSGPIANRIRAWADAYGG</sequence>
<dbReference type="Pfam" id="PF12146">
    <property type="entry name" value="Hydrolase_4"/>
    <property type="match status" value="1"/>
</dbReference>
<proteinExistence type="predicted"/>
<evidence type="ECO:0000259" key="1">
    <source>
        <dbReference type="Pfam" id="PF12146"/>
    </source>
</evidence>
<protein>
    <submittedName>
        <fullName evidence="2">Alpha/beta fold hydrolase</fullName>
    </submittedName>
</protein>
<dbReference type="Proteomes" id="UP001501102">
    <property type="component" value="Unassembled WGS sequence"/>
</dbReference>
<dbReference type="SUPFAM" id="SSF53474">
    <property type="entry name" value="alpha/beta-Hydrolases"/>
    <property type="match status" value="1"/>
</dbReference>
<dbReference type="InterPro" id="IPR051044">
    <property type="entry name" value="MAG_DAG_Lipase"/>
</dbReference>
<dbReference type="GO" id="GO:0016787">
    <property type="term" value="F:hydrolase activity"/>
    <property type="evidence" value="ECO:0007669"/>
    <property type="project" value="UniProtKB-KW"/>
</dbReference>
<dbReference type="Gene3D" id="3.40.50.1820">
    <property type="entry name" value="alpha/beta hydrolase"/>
    <property type="match status" value="1"/>
</dbReference>
<name>A0ABP6ISF0_STRTU</name>
<accession>A0ABP6ISF0</accession>